<reference evidence="1" key="1">
    <citation type="submission" date="2025-08" db="UniProtKB">
        <authorList>
            <consortium name="Ensembl"/>
        </authorList>
    </citation>
    <scope>IDENTIFICATION</scope>
</reference>
<reference evidence="1" key="2">
    <citation type="submission" date="2025-09" db="UniProtKB">
        <authorList>
            <consortium name="Ensembl"/>
        </authorList>
    </citation>
    <scope>IDENTIFICATION</scope>
</reference>
<evidence type="ECO:0000313" key="2">
    <source>
        <dbReference type="Proteomes" id="UP000257200"/>
    </source>
</evidence>
<accession>A0A3Q1HQ65</accession>
<sequence>MAEDHGLGDGDGSVDVTESLELLLLAVAQHIVLFDGIERLLFSLQLDDVGIWHNALKQQHLAVFRKHPGQQRGQGSKVSKLKNHEHFHLLGVYELEFTTPVQHGTRCPNNYLGTDLNRNCGFIFKNSNNNLDFHSMLNNLPVW</sequence>
<dbReference type="GeneTree" id="ENSGT01150000287097"/>
<name>A0A3Q1HQ65_9TELE</name>
<organism evidence="1 2">
    <name type="scientific">Acanthochromis polyacanthus</name>
    <name type="common">spiny chromis</name>
    <dbReference type="NCBI Taxonomy" id="80966"/>
    <lineage>
        <taxon>Eukaryota</taxon>
        <taxon>Metazoa</taxon>
        <taxon>Chordata</taxon>
        <taxon>Craniata</taxon>
        <taxon>Vertebrata</taxon>
        <taxon>Euteleostomi</taxon>
        <taxon>Actinopterygii</taxon>
        <taxon>Neopterygii</taxon>
        <taxon>Teleostei</taxon>
        <taxon>Neoteleostei</taxon>
        <taxon>Acanthomorphata</taxon>
        <taxon>Ovalentaria</taxon>
        <taxon>Pomacentridae</taxon>
        <taxon>Acanthochromis</taxon>
    </lineage>
</organism>
<keyword evidence="2" id="KW-1185">Reference proteome</keyword>
<proteinExistence type="predicted"/>
<dbReference type="STRING" id="80966.ENSAPOP00000030025"/>
<dbReference type="Proteomes" id="UP000257200">
    <property type="component" value="Unplaced"/>
</dbReference>
<protein>
    <submittedName>
        <fullName evidence="1">Uncharacterized protein</fullName>
    </submittedName>
</protein>
<dbReference type="Ensembl" id="ENSAPOT00000021707.1">
    <property type="protein sequence ID" value="ENSAPOP00000030025.1"/>
    <property type="gene ID" value="ENSAPOG00000016330.1"/>
</dbReference>
<dbReference type="InParanoid" id="A0A3Q1HQ65"/>
<dbReference type="AlphaFoldDB" id="A0A3Q1HQ65"/>
<evidence type="ECO:0000313" key="1">
    <source>
        <dbReference type="Ensembl" id="ENSAPOP00000030025.1"/>
    </source>
</evidence>